<dbReference type="PANTHER" id="PTHR43711:SF1">
    <property type="entry name" value="HISTIDINE KINASE 1"/>
    <property type="match status" value="1"/>
</dbReference>
<dbReference type="Pfam" id="PF02518">
    <property type="entry name" value="HATPase_c"/>
    <property type="match status" value="1"/>
</dbReference>
<dbReference type="InterPro" id="IPR050736">
    <property type="entry name" value="Sensor_HK_Regulatory"/>
</dbReference>
<dbReference type="InterPro" id="IPR036097">
    <property type="entry name" value="HisK_dim/P_sf"/>
</dbReference>
<keyword evidence="6 10" id="KW-0418">Kinase</keyword>
<dbReference type="eggNOG" id="COG2203">
    <property type="taxonomic scope" value="Bacteria"/>
</dbReference>
<dbReference type="Gene3D" id="3.30.450.20">
    <property type="entry name" value="PAS domain"/>
    <property type="match status" value="2"/>
</dbReference>
<comment type="catalytic activity">
    <reaction evidence="1">
        <text>ATP + protein L-histidine = ADP + protein N-phospho-L-histidine.</text>
        <dbReference type="EC" id="2.7.13.3"/>
    </reaction>
</comment>
<evidence type="ECO:0000256" key="3">
    <source>
        <dbReference type="ARBA" id="ARBA00012438"/>
    </source>
</evidence>
<dbReference type="SMART" id="SM00387">
    <property type="entry name" value="HATPase_c"/>
    <property type="match status" value="1"/>
</dbReference>
<dbReference type="SMART" id="SM00065">
    <property type="entry name" value="GAF"/>
    <property type="match status" value="1"/>
</dbReference>
<keyword evidence="5" id="KW-0808">Transferase</keyword>
<dbReference type="STRING" id="1869.MB27_12365"/>
<dbReference type="InterPro" id="IPR035965">
    <property type="entry name" value="PAS-like_dom_sf"/>
</dbReference>
<dbReference type="SUPFAM" id="SSF47384">
    <property type="entry name" value="Homodimeric domain of signal transducing histidine kinase"/>
    <property type="match status" value="1"/>
</dbReference>
<comment type="caution">
    <text evidence="10">The sequence shown here is derived from an EMBL/GenBank/DDBJ whole genome shotgun (WGS) entry which is preliminary data.</text>
</comment>
<dbReference type="InterPro" id="IPR003661">
    <property type="entry name" value="HisK_dim/P_dom"/>
</dbReference>
<dbReference type="PRINTS" id="PR00344">
    <property type="entry name" value="BCTRLSENSOR"/>
</dbReference>
<dbReference type="Pfam" id="PF00989">
    <property type="entry name" value="PAS"/>
    <property type="match status" value="1"/>
</dbReference>
<dbReference type="Pfam" id="PF08448">
    <property type="entry name" value="PAS_4"/>
    <property type="match status" value="1"/>
</dbReference>
<feature type="domain" description="PAS" evidence="9">
    <location>
        <begin position="127"/>
        <end position="163"/>
    </location>
</feature>
<dbReference type="PROSITE" id="PS50109">
    <property type="entry name" value="HIS_KIN"/>
    <property type="match status" value="1"/>
</dbReference>
<evidence type="ECO:0000256" key="4">
    <source>
        <dbReference type="ARBA" id="ARBA00022553"/>
    </source>
</evidence>
<dbReference type="Proteomes" id="UP000054537">
    <property type="component" value="Unassembled WGS sequence"/>
</dbReference>
<dbReference type="GO" id="GO:0006355">
    <property type="term" value="P:regulation of DNA-templated transcription"/>
    <property type="evidence" value="ECO:0007669"/>
    <property type="project" value="InterPro"/>
</dbReference>
<dbReference type="CDD" id="cd00082">
    <property type="entry name" value="HisKA"/>
    <property type="match status" value="1"/>
</dbReference>
<evidence type="ECO:0000256" key="1">
    <source>
        <dbReference type="ARBA" id="ARBA00000085"/>
    </source>
</evidence>
<dbReference type="SUPFAM" id="SSF55781">
    <property type="entry name" value="GAF domain-like"/>
    <property type="match status" value="1"/>
</dbReference>
<keyword evidence="7" id="KW-0902">Two-component regulatory system</keyword>
<dbReference type="SUPFAM" id="SSF55874">
    <property type="entry name" value="ATPase domain of HSP90 chaperone/DNA topoisomerase II/histidine kinase"/>
    <property type="match status" value="1"/>
</dbReference>
<evidence type="ECO:0000256" key="5">
    <source>
        <dbReference type="ARBA" id="ARBA00022679"/>
    </source>
</evidence>
<dbReference type="Gene3D" id="3.30.450.40">
    <property type="match status" value="1"/>
</dbReference>
<reference evidence="10 11" key="1">
    <citation type="submission" date="2014-10" db="EMBL/GenBank/DDBJ databases">
        <title>Draft genome sequence of Actinoplanes utahensis NRRL 12052.</title>
        <authorList>
            <person name="Velasco-Bucheli B."/>
            <person name="del Cerro C."/>
            <person name="Hormigo D."/>
            <person name="Garcia J.L."/>
            <person name="Acebal C."/>
            <person name="Arroyo M."/>
            <person name="de la Mata I."/>
        </authorList>
    </citation>
    <scope>NUCLEOTIDE SEQUENCE [LARGE SCALE GENOMIC DNA]</scope>
    <source>
        <strain evidence="10 11">NRRL 12052</strain>
    </source>
</reference>
<dbReference type="InterPro" id="IPR029016">
    <property type="entry name" value="GAF-like_dom_sf"/>
</dbReference>
<sequence length="662" mass="71251">MLDGAALLDSVQEAFVAVDTGGIIRGFNRAAERLLGYTAAQICCRHIEDTVLPDYDGETTRPALQRLFAAEPARPLVRELSVRHRDGHRLRTRASLSVVHGAAGALVCVFLTDLSAQAAAEATAERHASFLTALLNSLTVGVIACDDTGRVILMNPALRRIQGRPETGPVPDDLPAVVPTFLYDAQMRPLEWDQTPLMRALRGEHLTDLDIVAQLPGQRSRTFATTAQPIENRDGRRLGAVVVAHEVTALRRAERFNTCRRDVEQALRAATSITEAAPAVTRAVTTALGWPSAELFLIDETTDRLQAVGHHSDTGDGPEGFFGHTPVRDRGVTGRVWQSGQPLWVPDITRYVHLTSENEQQRVDLCVRHGIRTVLAVPVRDGDTLLGVLTCYAGAPEVDQELLTVLLDGVAAQIGVYVALRRAEELARQLTRSQDDFLDLVGHELRTPLTSILANVTMLTEEAVTLDEEQQQMLATVARNTGALQHIVDTLLDLAALESGHQQLAAEPVDLAAIAADAVAALRLGAAGGGVQLRADLPGPVPAHGDGDRLRQVLDDVLSNALKYSPAGADIHVSLEAGGGWAELCITDTGIGTPPGERDRVFDRFYRASNVRHHGTPGSGLGLSRTRTIVRLHGGSIALRPEQPTGTTVCIRLPLGRHPDPA</sequence>
<keyword evidence="11" id="KW-1185">Reference proteome</keyword>
<dbReference type="GO" id="GO:0005886">
    <property type="term" value="C:plasma membrane"/>
    <property type="evidence" value="ECO:0007669"/>
    <property type="project" value="UniProtKB-SubCell"/>
</dbReference>
<evidence type="ECO:0000256" key="2">
    <source>
        <dbReference type="ARBA" id="ARBA00004236"/>
    </source>
</evidence>
<proteinExistence type="predicted"/>
<evidence type="ECO:0000256" key="7">
    <source>
        <dbReference type="ARBA" id="ARBA00023012"/>
    </source>
</evidence>
<dbReference type="FunFam" id="3.30.565.10:FF:000006">
    <property type="entry name" value="Sensor histidine kinase WalK"/>
    <property type="match status" value="1"/>
</dbReference>
<dbReference type="EC" id="2.7.13.3" evidence="3"/>
<keyword evidence="4" id="KW-0597">Phosphoprotein</keyword>
<feature type="domain" description="PAS" evidence="9">
    <location>
        <begin position="7"/>
        <end position="71"/>
    </location>
</feature>
<organism evidence="10 11">
    <name type="scientific">Actinoplanes utahensis</name>
    <dbReference type="NCBI Taxonomy" id="1869"/>
    <lineage>
        <taxon>Bacteria</taxon>
        <taxon>Bacillati</taxon>
        <taxon>Actinomycetota</taxon>
        <taxon>Actinomycetes</taxon>
        <taxon>Micromonosporales</taxon>
        <taxon>Micromonosporaceae</taxon>
        <taxon>Actinoplanes</taxon>
    </lineage>
</organism>
<comment type="subcellular location">
    <subcellularLocation>
        <location evidence="2">Cell membrane</location>
    </subcellularLocation>
</comment>
<dbReference type="Pfam" id="PF00512">
    <property type="entry name" value="HisKA"/>
    <property type="match status" value="1"/>
</dbReference>
<dbReference type="PROSITE" id="PS50112">
    <property type="entry name" value="PAS"/>
    <property type="match status" value="2"/>
</dbReference>
<protein>
    <recommendedName>
        <fullName evidence="3">histidine kinase</fullName>
        <ecNumber evidence="3">2.7.13.3</ecNumber>
    </recommendedName>
</protein>
<dbReference type="CDD" id="cd00075">
    <property type="entry name" value="HATPase"/>
    <property type="match status" value="1"/>
</dbReference>
<name>A0A0A6XB54_ACTUT</name>
<dbReference type="InterPro" id="IPR005467">
    <property type="entry name" value="His_kinase_dom"/>
</dbReference>
<dbReference type="PANTHER" id="PTHR43711">
    <property type="entry name" value="TWO-COMPONENT HISTIDINE KINASE"/>
    <property type="match status" value="1"/>
</dbReference>
<dbReference type="CDD" id="cd00130">
    <property type="entry name" value="PAS"/>
    <property type="match status" value="2"/>
</dbReference>
<dbReference type="InterPro" id="IPR013767">
    <property type="entry name" value="PAS_fold"/>
</dbReference>
<evidence type="ECO:0000259" key="8">
    <source>
        <dbReference type="PROSITE" id="PS50109"/>
    </source>
</evidence>
<dbReference type="InterPro" id="IPR003594">
    <property type="entry name" value="HATPase_dom"/>
</dbReference>
<dbReference type="InterPro" id="IPR013656">
    <property type="entry name" value="PAS_4"/>
</dbReference>
<evidence type="ECO:0000256" key="6">
    <source>
        <dbReference type="ARBA" id="ARBA00022777"/>
    </source>
</evidence>
<dbReference type="SMART" id="SM00388">
    <property type="entry name" value="HisKA"/>
    <property type="match status" value="1"/>
</dbReference>
<feature type="domain" description="Histidine kinase" evidence="8">
    <location>
        <begin position="440"/>
        <end position="657"/>
    </location>
</feature>
<dbReference type="InterPro" id="IPR000014">
    <property type="entry name" value="PAS"/>
</dbReference>
<evidence type="ECO:0000259" key="9">
    <source>
        <dbReference type="PROSITE" id="PS50112"/>
    </source>
</evidence>
<dbReference type="InterPro" id="IPR003018">
    <property type="entry name" value="GAF"/>
</dbReference>
<evidence type="ECO:0000313" key="10">
    <source>
        <dbReference type="EMBL" id="KHD77287.1"/>
    </source>
</evidence>
<dbReference type="EMBL" id="JRTT01000012">
    <property type="protein sequence ID" value="KHD77287.1"/>
    <property type="molecule type" value="Genomic_DNA"/>
</dbReference>
<dbReference type="InterPro" id="IPR036890">
    <property type="entry name" value="HATPase_C_sf"/>
</dbReference>
<dbReference type="SUPFAM" id="SSF55785">
    <property type="entry name" value="PYP-like sensor domain (PAS domain)"/>
    <property type="match status" value="2"/>
</dbReference>
<dbReference type="Gene3D" id="1.10.287.130">
    <property type="match status" value="1"/>
</dbReference>
<dbReference type="Pfam" id="PF13185">
    <property type="entry name" value="GAF_2"/>
    <property type="match status" value="1"/>
</dbReference>
<dbReference type="GO" id="GO:0000155">
    <property type="term" value="F:phosphorelay sensor kinase activity"/>
    <property type="evidence" value="ECO:0007669"/>
    <property type="project" value="InterPro"/>
</dbReference>
<dbReference type="SMART" id="SM00091">
    <property type="entry name" value="PAS"/>
    <property type="match status" value="2"/>
</dbReference>
<dbReference type="AlphaFoldDB" id="A0A0A6XB54"/>
<dbReference type="Gene3D" id="3.30.565.10">
    <property type="entry name" value="Histidine kinase-like ATPase, C-terminal domain"/>
    <property type="match status" value="1"/>
</dbReference>
<gene>
    <name evidence="10" type="ORF">MB27_12365</name>
</gene>
<dbReference type="eggNOG" id="COG2205">
    <property type="taxonomic scope" value="Bacteria"/>
</dbReference>
<dbReference type="InterPro" id="IPR004358">
    <property type="entry name" value="Sig_transdc_His_kin-like_C"/>
</dbReference>
<accession>A0A0A6XB54</accession>
<evidence type="ECO:0000313" key="11">
    <source>
        <dbReference type="Proteomes" id="UP000054537"/>
    </source>
</evidence>
<dbReference type="NCBIfam" id="TIGR00229">
    <property type="entry name" value="sensory_box"/>
    <property type="match status" value="1"/>
</dbReference>